<protein>
    <recommendedName>
        <fullName evidence="7">4-hydroxy-7-methoxy-3-oxo-3,4-dihydro-2H-1,4-benzoxazin-2-yl glucosidebeta-D-glucosidase</fullName>
    </recommendedName>
</protein>
<evidence type="ECO:0000256" key="2">
    <source>
        <dbReference type="ARBA" id="ARBA00022801"/>
    </source>
</evidence>
<evidence type="ECO:0000256" key="3">
    <source>
        <dbReference type="RuleBase" id="RU003690"/>
    </source>
</evidence>
<comment type="similarity">
    <text evidence="1 3">Belongs to the glycosyl hydrolase 1 family.</text>
</comment>
<dbReference type="GO" id="GO:0008422">
    <property type="term" value="F:beta-glucosidase activity"/>
    <property type="evidence" value="ECO:0007669"/>
    <property type="project" value="UniProtKB-ARBA"/>
</dbReference>
<accession>A0A8T0MIJ9</accession>
<dbReference type="Pfam" id="PF00232">
    <property type="entry name" value="Glyco_hydro_1"/>
    <property type="match status" value="1"/>
</dbReference>
<keyword evidence="6" id="KW-1185">Reference proteome</keyword>
<dbReference type="Gene3D" id="3.20.20.80">
    <property type="entry name" value="Glycosidases"/>
    <property type="match status" value="1"/>
</dbReference>
<keyword evidence="2" id="KW-0378">Hydrolase</keyword>
<evidence type="ECO:0000313" key="5">
    <source>
        <dbReference type="EMBL" id="KAG2535912.1"/>
    </source>
</evidence>
<gene>
    <name evidence="5" type="ORF">PVAP13_9NG145173</name>
</gene>
<dbReference type="SUPFAM" id="SSF51445">
    <property type="entry name" value="(Trans)glycosidases"/>
    <property type="match status" value="1"/>
</dbReference>
<proteinExistence type="inferred from homology"/>
<dbReference type="InterPro" id="IPR001360">
    <property type="entry name" value="Glyco_hydro_1"/>
</dbReference>
<evidence type="ECO:0000256" key="1">
    <source>
        <dbReference type="ARBA" id="ARBA00010838"/>
    </source>
</evidence>
<feature type="signal peptide" evidence="4">
    <location>
        <begin position="1"/>
        <end position="23"/>
    </location>
</feature>
<dbReference type="EMBL" id="CM029054">
    <property type="protein sequence ID" value="KAG2535912.1"/>
    <property type="molecule type" value="Genomic_DNA"/>
</dbReference>
<evidence type="ECO:0000256" key="4">
    <source>
        <dbReference type="SAM" id="SignalP"/>
    </source>
</evidence>
<dbReference type="PANTHER" id="PTHR10353">
    <property type="entry name" value="GLYCOSYL HYDROLASE"/>
    <property type="match status" value="1"/>
</dbReference>
<dbReference type="AlphaFoldDB" id="A0A8T0MIJ9"/>
<dbReference type="InterPro" id="IPR033132">
    <property type="entry name" value="GH_1_N_CS"/>
</dbReference>
<keyword evidence="4" id="KW-0732">Signal</keyword>
<dbReference type="Proteomes" id="UP000823388">
    <property type="component" value="Chromosome 9N"/>
</dbReference>
<dbReference type="PANTHER" id="PTHR10353:SF77">
    <property type="entry name" value="BETA-GLUCOSIDASE 7"/>
    <property type="match status" value="1"/>
</dbReference>
<dbReference type="InterPro" id="IPR017853">
    <property type="entry name" value="GH"/>
</dbReference>
<name>A0A8T0MIJ9_PANVG</name>
<evidence type="ECO:0008006" key="7">
    <source>
        <dbReference type="Google" id="ProtNLM"/>
    </source>
</evidence>
<comment type="caution">
    <text evidence="5">The sequence shown here is derived from an EMBL/GenBank/DDBJ whole genome shotgun (WGS) entry which is preliminary data.</text>
</comment>
<sequence>MDARWAVLLALLVASAGAGGARAAGVRGGGLSRASFPKGFVFGTATSAYQVEGAASTNGRGPSIWDAFAHIPGNIVGNQNGDVAVDQYHRYKEDVDLMKSLNFDAYRFSISWSRIFPDGEGRVNPEGGSILQQFDKLPAPERHDSLHQPLPLRSSSCAREEIWRVVKLKDGRPVYRVC</sequence>
<organism evidence="5 6">
    <name type="scientific">Panicum virgatum</name>
    <name type="common">Blackwell switchgrass</name>
    <dbReference type="NCBI Taxonomy" id="38727"/>
    <lineage>
        <taxon>Eukaryota</taxon>
        <taxon>Viridiplantae</taxon>
        <taxon>Streptophyta</taxon>
        <taxon>Embryophyta</taxon>
        <taxon>Tracheophyta</taxon>
        <taxon>Spermatophyta</taxon>
        <taxon>Magnoliopsida</taxon>
        <taxon>Liliopsida</taxon>
        <taxon>Poales</taxon>
        <taxon>Poaceae</taxon>
        <taxon>PACMAD clade</taxon>
        <taxon>Panicoideae</taxon>
        <taxon>Panicodae</taxon>
        <taxon>Paniceae</taxon>
        <taxon>Panicinae</taxon>
        <taxon>Panicum</taxon>
        <taxon>Panicum sect. Hiantes</taxon>
    </lineage>
</organism>
<reference evidence="5 6" key="1">
    <citation type="submission" date="2020-05" db="EMBL/GenBank/DDBJ databases">
        <title>WGS assembly of Panicum virgatum.</title>
        <authorList>
            <person name="Lovell J.T."/>
            <person name="Jenkins J."/>
            <person name="Shu S."/>
            <person name="Juenger T.E."/>
            <person name="Schmutz J."/>
        </authorList>
    </citation>
    <scope>NUCLEOTIDE SEQUENCE [LARGE SCALE GENOMIC DNA]</scope>
    <source>
        <strain evidence="6">cv. AP13</strain>
    </source>
</reference>
<dbReference type="GO" id="GO:0005975">
    <property type="term" value="P:carbohydrate metabolic process"/>
    <property type="evidence" value="ECO:0007669"/>
    <property type="project" value="InterPro"/>
</dbReference>
<dbReference type="PROSITE" id="PS00653">
    <property type="entry name" value="GLYCOSYL_HYDROL_F1_2"/>
    <property type="match status" value="1"/>
</dbReference>
<feature type="chain" id="PRO_5035907128" description="4-hydroxy-7-methoxy-3-oxo-3,4-dihydro-2H-1,4-benzoxazin-2-yl glucosidebeta-D-glucosidase" evidence="4">
    <location>
        <begin position="24"/>
        <end position="178"/>
    </location>
</feature>
<evidence type="ECO:0000313" key="6">
    <source>
        <dbReference type="Proteomes" id="UP000823388"/>
    </source>
</evidence>